<accession>A0A9D4LHH8</accession>
<sequence>MFILMKSELGLYLVSQTLLQNGCREKVEEGMKKEKLEQSIGNNNFTTITTTAAVVVVDAVTTTATTTTTVHFAEYLKAPSFCSKLV</sequence>
<comment type="caution">
    <text evidence="1">The sequence shown here is derived from an EMBL/GenBank/DDBJ whole genome shotgun (WGS) entry which is preliminary data.</text>
</comment>
<reference evidence="1" key="1">
    <citation type="journal article" date="2019" name="bioRxiv">
        <title>The Genome of the Zebra Mussel, Dreissena polymorpha: A Resource for Invasive Species Research.</title>
        <authorList>
            <person name="McCartney M.A."/>
            <person name="Auch B."/>
            <person name="Kono T."/>
            <person name="Mallez S."/>
            <person name="Zhang Y."/>
            <person name="Obille A."/>
            <person name="Becker A."/>
            <person name="Abrahante J.E."/>
            <person name="Garbe J."/>
            <person name="Badalamenti J.P."/>
            <person name="Herman A."/>
            <person name="Mangelson H."/>
            <person name="Liachko I."/>
            <person name="Sullivan S."/>
            <person name="Sone E.D."/>
            <person name="Koren S."/>
            <person name="Silverstein K.A.T."/>
            <person name="Beckman K.B."/>
            <person name="Gohl D.M."/>
        </authorList>
    </citation>
    <scope>NUCLEOTIDE SEQUENCE</scope>
    <source>
        <strain evidence="1">Duluth1</strain>
        <tissue evidence="1">Whole animal</tissue>
    </source>
</reference>
<dbReference type="AlphaFoldDB" id="A0A9D4LHH8"/>
<dbReference type="EMBL" id="JAIWYP010000003">
    <property type="protein sequence ID" value="KAH3858787.1"/>
    <property type="molecule type" value="Genomic_DNA"/>
</dbReference>
<gene>
    <name evidence="1" type="ORF">DPMN_101417</name>
</gene>
<name>A0A9D4LHH8_DREPO</name>
<reference evidence="1" key="2">
    <citation type="submission" date="2020-11" db="EMBL/GenBank/DDBJ databases">
        <authorList>
            <person name="McCartney M.A."/>
            <person name="Auch B."/>
            <person name="Kono T."/>
            <person name="Mallez S."/>
            <person name="Becker A."/>
            <person name="Gohl D.M."/>
            <person name="Silverstein K.A.T."/>
            <person name="Koren S."/>
            <person name="Bechman K.B."/>
            <person name="Herman A."/>
            <person name="Abrahante J.E."/>
            <person name="Garbe J."/>
        </authorList>
    </citation>
    <scope>NUCLEOTIDE SEQUENCE</scope>
    <source>
        <strain evidence="1">Duluth1</strain>
        <tissue evidence="1">Whole animal</tissue>
    </source>
</reference>
<keyword evidence="2" id="KW-1185">Reference proteome</keyword>
<proteinExistence type="predicted"/>
<dbReference type="Proteomes" id="UP000828390">
    <property type="component" value="Unassembled WGS sequence"/>
</dbReference>
<evidence type="ECO:0000313" key="1">
    <source>
        <dbReference type="EMBL" id="KAH3858787.1"/>
    </source>
</evidence>
<evidence type="ECO:0000313" key="2">
    <source>
        <dbReference type="Proteomes" id="UP000828390"/>
    </source>
</evidence>
<protein>
    <submittedName>
        <fullName evidence="1">Uncharacterized protein</fullName>
    </submittedName>
</protein>
<organism evidence="1 2">
    <name type="scientific">Dreissena polymorpha</name>
    <name type="common">Zebra mussel</name>
    <name type="synonym">Mytilus polymorpha</name>
    <dbReference type="NCBI Taxonomy" id="45954"/>
    <lineage>
        <taxon>Eukaryota</taxon>
        <taxon>Metazoa</taxon>
        <taxon>Spiralia</taxon>
        <taxon>Lophotrochozoa</taxon>
        <taxon>Mollusca</taxon>
        <taxon>Bivalvia</taxon>
        <taxon>Autobranchia</taxon>
        <taxon>Heteroconchia</taxon>
        <taxon>Euheterodonta</taxon>
        <taxon>Imparidentia</taxon>
        <taxon>Neoheterodontei</taxon>
        <taxon>Myida</taxon>
        <taxon>Dreissenoidea</taxon>
        <taxon>Dreissenidae</taxon>
        <taxon>Dreissena</taxon>
    </lineage>
</organism>